<reference evidence="4" key="1">
    <citation type="submission" date="2021-02" db="EMBL/GenBank/DDBJ databases">
        <authorList>
            <person name="Nowell W R."/>
        </authorList>
    </citation>
    <scope>NUCLEOTIDE SEQUENCE</scope>
</reference>
<keyword evidence="2" id="KW-0472">Membrane</keyword>
<evidence type="ECO:0000259" key="3">
    <source>
        <dbReference type="PROSITE" id="PS51271"/>
    </source>
</evidence>
<gene>
    <name evidence="4" type="ORF">GPM918_LOCUS4281</name>
    <name evidence="5" type="ORF">SRO942_LOCUS4282</name>
</gene>
<dbReference type="InterPro" id="IPR011989">
    <property type="entry name" value="ARM-like"/>
</dbReference>
<dbReference type="PROSITE" id="PS51271">
    <property type="entry name" value="WAPL"/>
    <property type="match status" value="1"/>
</dbReference>
<dbReference type="PANTHER" id="PTHR22100:SF13">
    <property type="entry name" value="WINGS APART-LIKE PROTEIN HOMOLOG"/>
    <property type="match status" value="1"/>
</dbReference>
<accession>A0A813TT44</accession>
<dbReference type="Proteomes" id="UP000663829">
    <property type="component" value="Unassembled WGS sequence"/>
</dbReference>
<proteinExistence type="inferred from homology"/>
<dbReference type="InterPro" id="IPR022771">
    <property type="entry name" value="WAPL_C"/>
</dbReference>
<feature type="domain" description="WAPL" evidence="3">
    <location>
        <begin position="213"/>
        <end position="733"/>
    </location>
</feature>
<evidence type="ECO:0000313" key="6">
    <source>
        <dbReference type="Proteomes" id="UP000663829"/>
    </source>
</evidence>
<comment type="similarity">
    <text evidence="1">Belongs to the WAPL family.</text>
</comment>
<dbReference type="PANTHER" id="PTHR22100">
    <property type="entry name" value="WINGS APART-LIKE PROTEIN HOMOLOG"/>
    <property type="match status" value="1"/>
</dbReference>
<dbReference type="EMBL" id="CAJOBC010000570">
    <property type="protein sequence ID" value="CAF3601917.1"/>
    <property type="molecule type" value="Genomic_DNA"/>
</dbReference>
<dbReference type="EMBL" id="CAJNOQ010000570">
    <property type="protein sequence ID" value="CAF0815836.1"/>
    <property type="molecule type" value="Genomic_DNA"/>
</dbReference>
<dbReference type="AlphaFoldDB" id="A0A813TT44"/>
<dbReference type="InterPro" id="IPR039874">
    <property type="entry name" value="WAPL"/>
</dbReference>
<evidence type="ECO:0000256" key="1">
    <source>
        <dbReference type="ARBA" id="ARBA00006854"/>
    </source>
</evidence>
<feature type="transmembrane region" description="Helical" evidence="2">
    <location>
        <begin position="680"/>
        <end position="698"/>
    </location>
</feature>
<dbReference type="OrthoDB" id="78088at2759"/>
<comment type="caution">
    <text evidence="4">The sequence shown here is derived from an EMBL/GenBank/DDBJ whole genome shotgun (WGS) entry which is preliminary data.</text>
</comment>
<dbReference type="Proteomes" id="UP000681722">
    <property type="component" value="Unassembled WGS sequence"/>
</dbReference>
<dbReference type="Pfam" id="PF07814">
    <property type="entry name" value="WAPL"/>
    <property type="match status" value="1"/>
</dbReference>
<protein>
    <recommendedName>
        <fullName evidence="3">WAPL domain-containing protein</fullName>
    </recommendedName>
</protein>
<keyword evidence="2" id="KW-1133">Transmembrane helix</keyword>
<dbReference type="Gene3D" id="1.25.10.10">
    <property type="entry name" value="Leucine-rich Repeat Variant"/>
    <property type="match status" value="1"/>
</dbReference>
<keyword evidence="6" id="KW-1185">Reference proteome</keyword>
<name>A0A813TT44_9BILA</name>
<keyword evidence="2" id="KW-0812">Transmembrane</keyword>
<evidence type="ECO:0000313" key="4">
    <source>
        <dbReference type="EMBL" id="CAF0815836.1"/>
    </source>
</evidence>
<evidence type="ECO:0000256" key="2">
    <source>
        <dbReference type="SAM" id="Phobius"/>
    </source>
</evidence>
<dbReference type="InterPro" id="IPR012502">
    <property type="entry name" value="WAPL_dom"/>
</dbReference>
<sequence>MGPRRVFFNKIRNVEAPPSTTCNLNENIPCEKKQPSSSGKSVVEIPVIQESDNVDGTTTTTKKKLILRKTKRTSTKKLYNGPRKIFSTSYKANRAQLNHKDFFGAEELEFDDEKPLSPVEDKFCSQSNRANEIIDSNREQISRITVLNSKGVHFPCSSTVTTATSTSTTTTTKLLRSCPSQTNNRMVVNNSGTTATSSATKIIENGKMKIVCPRNQKNMFTVVPNIRQPTTCEELGETQSYIDDMEYLLAGFKSTKLLDDRCLSAVKFAEQCANPNFRMHLRTESALDKVFELLADAPSLPSLNLCTSFILYILSWDTLSTGINPNTIKLIFKLLNSYNHFNELSFENDREYEKTRQRIQNLVKKYAQESNEIFYNERFSTSDILLETFVNCTRKNLKEWLKNDIRLMDGLSTIIDDVGSIVQDLSNNDYQCYSLSEILVRYRKICRYIKMLEDFMNENSDNRDYVSNYKQFSLFHSLSKLLDLSLSWMKQYTLQEKSSKDVDVVLTHQITPTTVMSNASLYEIFLHGSKTIMSVLVILTNESGKSKKENCKRLILDDRFFMNLFQLLVIIERTQANDDRFDVMALAMNLLINLIQNSKDVYKRLMEDDMPGLTGTNKMKIYQFMAKLFCDNEASAAKAESQEENDWMEIEQDSFNPELRVTTESRENFNRALQKASHHMEYSFLAAFAGVILSLILLKDKTYIDRIRELMPLQNFNTIAFILKKFFLFMNLSNAFTQSGVKILEEIVEMLLSLC</sequence>
<organism evidence="4 6">
    <name type="scientific">Didymodactylos carnosus</name>
    <dbReference type="NCBI Taxonomy" id="1234261"/>
    <lineage>
        <taxon>Eukaryota</taxon>
        <taxon>Metazoa</taxon>
        <taxon>Spiralia</taxon>
        <taxon>Gnathifera</taxon>
        <taxon>Rotifera</taxon>
        <taxon>Eurotatoria</taxon>
        <taxon>Bdelloidea</taxon>
        <taxon>Philodinida</taxon>
        <taxon>Philodinidae</taxon>
        <taxon>Didymodactylos</taxon>
    </lineage>
</organism>
<evidence type="ECO:0000313" key="5">
    <source>
        <dbReference type="EMBL" id="CAF3601917.1"/>
    </source>
</evidence>